<evidence type="ECO:0008006" key="5">
    <source>
        <dbReference type="Google" id="ProtNLM"/>
    </source>
</evidence>
<keyword evidence="4" id="KW-1185">Reference proteome</keyword>
<dbReference type="Pfam" id="PF13173">
    <property type="entry name" value="AAA_14"/>
    <property type="match status" value="1"/>
</dbReference>
<protein>
    <recommendedName>
        <fullName evidence="5">ATP-binding protein</fullName>
    </recommendedName>
</protein>
<dbReference type="AlphaFoldDB" id="A0A916NEY7"/>
<dbReference type="InterPro" id="IPR025420">
    <property type="entry name" value="DUF4143"/>
</dbReference>
<accession>A0A916NEY7</accession>
<name>A0A916NEY7_9FLAO</name>
<organism evidence="3 4">
    <name type="scientific">Parvicella tangerina</name>
    <dbReference type="NCBI Taxonomy" id="2829795"/>
    <lineage>
        <taxon>Bacteria</taxon>
        <taxon>Pseudomonadati</taxon>
        <taxon>Bacteroidota</taxon>
        <taxon>Flavobacteriia</taxon>
        <taxon>Flavobacteriales</taxon>
        <taxon>Parvicellaceae</taxon>
        <taxon>Parvicella</taxon>
    </lineage>
</organism>
<dbReference type="PANTHER" id="PTHR43566">
    <property type="entry name" value="CONSERVED PROTEIN"/>
    <property type="match status" value="1"/>
</dbReference>
<dbReference type="RefSeq" id="WP_258540353.1">
    <property type="nucleotide sequence ID" value="NZ_OU015584.1"/>
</dbReference>
<gene>
    <name evidence="3" type="ORF">CRYO30217_00108</name>
</gene>
<evidence type="ECO:0000313" key="4">
    <source>
        <dbReference type="Proteomes" id="UP000683507"/>
    </source>
</evidence>
<evidence type="ECO:0000313" key="3">
    <source>
        <dbReference type="EMBL" id="CAG5076441.1"/>
    </source>
</evidence>
<dbReference type="Proteomes" id="UP000683507">
    <property type="component" value="Chromosome"/>
</dbReference>
<feature type="domain" description="AAA" evidence="1">
    <location>
        <begin position="17"/>
        <end position="133"/>
    </location>
</feature>
<sequence>MIDRKAEEELRYLASTFKAVAVVGPRQSGKTTLSKFTFPDKKYVSLENPDIRKFAMDDPRAFLSNYPDGAILDEIQRVPHLFSYLQEVLDNSNAKGMFILTGSNNFLLQENISQSLAGRIAYLTLLPLSLSEIGSLEESNDALLLKGGYPEIYQENIDPSKWFANYIRTYIERDVRLIKNITDLYSFERFLRLCAARTGQLLNMSSLAVEVGVDVKTIGSWLGILETSYIAFTLKPYHKNFNKRIVKMPKLYFYDTGLVFALLGIDRIEQVSLHPFRGAVFENLIIVELMKQRLNKGKRPNLFFWRDNTGNEIDVIIENGINLIPIEIKSGKTITNDYFKGLLFWNKITKEKGGIVIYGGNDAQKRSNGIEVLPISKMDDIIG</sequence>
<evidence type="ECO:0000259" key="2">
    <source>
        <dbReference type="Pfam" id="PF13635"/>
    </source>
</evidence>
<reference evidence="3" key="1">
    <citation type="submission" date="2021-04" db="EMBL/GenBank/DDBJ databases">
        <authorList>
            <person name="Rodrigo-Torres L."/>
            <person name="Arahal R. D."/>
            <person name="Lucena T."/>
        </authorList>
    </citation>
    <scope>NUCLEOTIDE SEQUENCE</scope>
    <source>
        <strain evidence="3">AS29M-1</strain>
    </source>
</reference>
<dbReference type="InterPro" id="IPR041682">
    <property type="entry name" value="AAA_14"/>
</dbReference>
<dbReference type="EMBL" id="OU015584">
    <property type="protein sequence ID" value="CAG5076441.1"/>
    <property type="molecule type" value="Genomic_DNA"/>
</dbReference>
<proteinExistence type="predicted"/>
<evidence type="ECO:0000259" key="1">
    <source>
        <dbReference type="Pfam" id="PF13173"/>
    </source>
</evidence>
<dbReference type="InterPro" id="IPR027417">
    <property type="entry name" value="P-loop_NTPase"/>
</dbReference>
<dbReference type="SUPFAM" id="SSF52540">
    <property type="entry name" value="P-loop containing nucleoside triphosphate hydrolases"/>
    <property type="match status" value="1"/>
</dbReference>
<dbReference type="KEGG" id="ptan:CRYO30217_00108"/>
<dbReference type="PANTHER" id="PTHR43566:SF2">
    <property type="entry name" value="DUF4143 DOMAIN-CONTAINING PROTEIN"/>
    <property type="match status" value="1"/>
</dbReference>
<feature type="domain" description="DUF4143" evidence="2">
    <location>
        <begin position="172"/>
        <end position="331"/>
    </location>
</feature>
<dbReference type="Pfam" id="PF13635">
    <property type="entry name" value="DUF4143"/>
    <property type="match status" value="1"/>
</dbReference>